<evidence type="ECO:0000313" key="7">
    <source>
        <dbReference type="Proteomes" id="UP001317742"/>
    </source>
</evidence>
<gene>
    <name evidence="6" type="ORF">SYK_21510</name>
</gene>
<dbReference type="SUPFAM" id="SSF56925">
    <property type="entry name" value="OMPA-like"/>
    <property type="match status" value="1"/>
</dbReference>
<dbReference type="InterPro" id="IPR011250">
    <property type="entry name" value="OMP/PagP_B-barrel"/>
</dbReference>
<evidence type="ECO:0000313" key="6">
    <source>
        <dbReference type="EMBL" id="BDQ37791.1"/>
    </source>
</evidence>
<dbReference type="Pfam" id="PF13505">
    <property type="entry name" value="OMP_b-brl"/>
    <property type="match status" value="1"/>
</dbReference>
<evidence type="ECO:0000259" key="5">
    <source>
        <dbReference type="Pfam" id="PF13505"/>
    </source>
</evidence>
<keyword evidence="3" id="KW-0472">Membrane</keyword>
<dbReference type="InterPro" id="IPR027385">
    <property type="entry name" value="Beta-barrel_OMP"/>
</dbReference>
<accession>A0ABM8B207</accession>
<sequence>MIKSVVKKNLIACIFVCLLCPLAFAKDNFSGPYLGAHFGGAQLDNTIIDSHGYSSHPTGYEFNYDDSNLIGGFVGGYNWRINNWVTGLEADFNFGQIDASSDAFDTSQYDEIVKSTHNWSSTLRGRVGYVFDNFFPYITGGLAVANITNKLTDYDGANVDPRDSYSSTKNQIGWVVGAGAEMEISESWGLRLEGLHMNYGRVDNSTGANTASFGQRNKMNTVRVGLIYFF</sequence>
<dbReference type="PANTHER" id="PTHR34001:SF3">
    <property type="entry name" value="BLL7405 PROTEIN"/>
    <property type="match status" value="1"/>
</dbReference>
<evidence type="ECO:0000256" key="1">
    <source>
        <dbReference type="ARBA" id="ARBA00004370"/>
    </source>
</evidence>
<dbReference type="PANTHER" id="PTHR34001">
    <property type="entry name" value="BLL7405 PROTEIN"/>
    <property type="match status" value="1"/>
</dbReference>
<feature type="signal peptide" evidence="4">
    <location>
        <begin position="1"/>
        <end position="25"/>
    </location>
</feature>
<dbReference type="EMBL" id="AP026709">
    <property type="protein sequence ID" value="BDQ37791.1"/>
    <property type="molecule type" value="Genomic_DNA"/>
</dbReference>
<proteinExistence type="predicted"/>
<name>A0ABM8B207_9BACT</name>
<keyword evidence="2 4" id="KW-0732">Signal</keyword>
<evidence type="ECO:0000256" key="2">
    <source>
        <dbReference type="ARBA" id="ARBA00022729"/>
    </source>
</evidence>
<dbReference type="InterPro" id="IPR051692">
    <property type="entry name" value="OMP-like"/>
</dbReference>
<comment type="subcellular location">
    <subcellularLocation>
        <location evidence="1">Membrane</location>
    </subcellularLocation>
</comment>
<feature type="domain" description="Outer membrane protein beta-barrel" evidence="5">
    <location>
        <begin position="12"/>
        <end position="212"/>
    </location>
</feature>
<protein>
    <submittedName>
        <fullName evidence="6">Membrane protein</fullName>
    </submittedName>
</protein>
<dbReference type="RefSeq" id="WP_281760309.1">
    <property type="nucleotide sequence ID" value="NZ_AP026709.1"/>
</dbReference>
<keyword evidence="7" id="KW-1185">Reference proteome</keyword>
<dbReference type="Gene3D" id="2.40.160.20">
    <property type="match status" value="1"/>
</dbReference>
<evidence type="ECO:0000256" key="3">
    <source>
        <dbReference type="ARBA" id="ARBA00023136"/>
    </source>
</evidence>
<reference evidence="6 7" key="1">
    <citation type="submission" date="2022-08" db="EMBL/GenBank/DDBJ databases">
        <title>Genome Sequence of the sulphate-reducing bacterium, Pseudodesulfovibrio sp. SYK.</title>
        <authorList>
            <person name="Kondo R."/>
            <person name="Kataoka T."/>
        </authorList>
    </citation>
    <scope>NUCLEOTIDE SEQUENCE [LARGE SCALE GENOMIC DNA]</scope>
    <source>
        <strain evidence="6 7">SYK</strain>
    </source>
</reference>
<dbReference type="Proteomes" id="UP001317742">
    <property type="component" value="Chromosome"/>
</dbReference>
<evidence type="ECO:0000256" key="4">
    <source>
        <dbReference type="SAM" id="SignalP"/>
    </source>
</evidence>
<organism evidence="6 7">
    <name type="scientific">Pseudodesulfovibrio nedwellii</name>
    <dbReference type="NCBI Taxonomy" id="2973072"/>
    <lineage>
        <taxon>Bacteria</taxon>
        <taxon>Pseudomonadati</taxon>
        <taxon>Thermodesulfobacteriota</taxon>
        <taxon>Desulfovibrionia</taxon>
        <taxon>Desulfovibrionales</taxon>
        <taxon>Desulfovibrionaceae</taxon>
    </lineage>
</organism>
<feature type="chain" id="PRO_5045549927" evidence="4">
    <location>
        <begin position="26"/>
        <end position="230"/>
    </location>
</feature>